<evidence type="ECO:0000313" key="4">
    <source>
        <dbReference type="Proteomes" id="UP000609346"/>
    </source>
</evidence>
<accession>A0ABR8N0H9</accession>
<comment type="caution">
    <text evidence="3">The sequence shown here is derived from an EMBL/GenBank/DDBJ whole genome shotgun (WGS) entry which is preliminary data.</text>
</comment>
<sequence>MMKPTRKLNKVMLNGVLSCVLAMGIGTTAVYADGNDTSVTTSATTDTVAIQPVSDNGQTLTWTGYAPEGLIRAIISLAEKIQIVFTVDGTERGKLLDSLTQDKIKDANEQLEAGQTDLAASTLNNAISNQSLAILLTALISPTTDVEADKEDKSDKADKTDKEDSKDKNEAKKKAVIAKQIRHNIEQLTHVLNKVQNPTAKAELEQKINNKLDELSKKLEALQASIDQQPQAQATVVTQPATTVKAETKLAQTKIKANNDKDDEDEDDDADDNDAKQEAHEKSKELIKAEHEKEKAAKKEAHAKWKAIHKQLKEDNQGEDDDHDDDNDD</sequence>
<dbReference type="RefSeq" id="WP_191205988.1">
    <property type="nucleotide sequence ID" value="NZ_JACXZA010000006.1"/>
</dbReference>
<feature type="compositionally biased region" description="Basic and acidic residues" evidence="1">
    <location>
        <begin position="273"/>
        <end position="303"/>
    </location>
</feature>
<feature type="compositionally biased region" description="Acidic residues" evidence="1">
    <location>
        <begin position="261"/>
        <end position="272"/>
    </location>
</feature>
<evidence type="ECO:0000256" key="1">
    <source>
        <dbReference type="SAM" id="MobiDB-lite"/>
    </source>
</evidence>
<feature type="compositionally biased region" description="Acidic residues" evidence="1">
    <location>
        <begin position="317"/>
        <end position="329"/>
    </location>
</feature>
<keyword evidence="2" id="KW-0732">Signal</keyword>
<proteinExistence type="predicted"/>
<feature type="signal peptide" evidence="2">
    <location>
        <begin position="1"/>
        <end position="32"/>
    </location>
</feature>
<gene>
    <name evidence="3" type="ORF">H8B09_23255</name>
</gene>
<reference evidence="3 4" key="1">
    <citation type="submission" date="2020-09" db="EMBL/GenBank/DDBJ databases">
        <title>Paenibacillus sp. strain PR3 16S rRNA gene Genome sequencing and assembly.</title>
        <authorList>
            <person name="Kim J."/>
        </authorList>
    </citation>
    <scope>NUCLEOTIDE SEQUENCE [LARGE SCALE GENOMIC DNA]</scope>
    <source>
        <strain evidence="3 4">PR3</strain>
    </source>
</reference>
<organism evidence="3 4">
    <name type="scientific">Paenibacillus terricola</name>
    <dbReference type="NCBI Taxonomy" id="2763503"/>
    <lineage>
        <taxon>Bacteria</taxon>
        <taxon>Bacillati</taxon>
        <taxon>Bacillota</taxon>
        <taxon>Bacilli</taxon>
        <taxon>Bacillales</taxon>
        <taxon>Paenibacillaceae</taxon>
        <taxon>Paenibacillus</taxon>
    </lineage>
</organism>
<dbReference type="EMBL" id="JACXZA010000006">
    <property type="protein sequence ID" value="MBD3921703.1"/>
    <property type="molecule type" value="Genomic_DNA"/>
</dbReference>
<name>A0ABR8N0H9_9BACL</name>
<feature type="region of interest" description="Disordered" evidence="1">
    <location>
        <begin position="145"/>
        <end position="173"/>
    </location>
</feature>
<evidence type="ECO:0000256" key="2">
    <source>
        <dbReference type="SAM" id="SignalP"/>
    </source>
</evidence>
<feature type="chain" id="PRO_5046855756" evidence="2">
    <location>
        <begin position="33"/>
        <end position="329"/>
    </location>
</feature>
<evidence type="ECO:0000313" key="3">
    <source>
        <dbReference type="EMBL" id="MBD3921703.1"/>
    </source>
</evidence>
<feature type="region of interest" description="Disordered" evidence="1">
    <location>
        <begin position="241"/>
        <end position="329"/>
    </location>
</feature>
<dbReference type="Proteomes" id="UP000609346">
    <property type="component" value="Unassembled WGS sequence"/>
</dbReference>
<keyword evidence="4" id="KW-1185">Reference proteome</keyword>
<protein>
    <submittedName>
        <fullName evidence="3">Uncharacterized protein</fullName>
    </submittedName>
</protein>
<feature type="compositionally biased region" description="Basic and acidic residues" evidence="1">
    <location>
        <begin position="150"/>
        <end position="173"/>
    </location>
</feature>